<comment type="similarity">
    <text evidence="1">Belongs to the LovG family.</text>
</comment>
<accession>A0A9Q8URH5</accession>
<dbReference type="InterPro" id="IPR050593">
    <property type="entry name" value="LovG"/>
</dbReference>
<evidence type="ECO:0000313" key="5">
    <source>
        <dbReference type="EMBL" id="UJO19722.1"/>
    </source>
</evidence>
<dbReference type="GO" id="GO:0005634">
    <property type="term" value="C:nucleus"/>
    <property type="evidence" value="ECO:0007669"/>
    <property type="project" value="TreeGrafter"/>
</dbReference>
<proteinExistence type="inferred from homology"/>
<feature type="region of interest" description="Disordered" evidence="3">
    <location>
        <begin position="168"/>
        <end position="191"/>
    </location>
</feature>
<keyword evidence="2" id="KW-0378">Hydrolase</keyword>
<dbReference type="PANTHER" id="PTHR48070">
    <property type="entry name" value="ESTERASE OVCA2"/>
    <property type="match status" value="1"/>
</dbReference>
<dbReference type="Gene3D" id="3.40.50.1820">
    <property type="entry name" value="alpha/beta hydrolase"/>
    <property type="match status" value="1"/>
</dbReference>
<reference evidence="5" key="2">
    <citation type="journal article" date="2022" name="Microb. Genom.">
        <title>A chromosome-scale genome assembly of the tomato pathogen Cladosporium fulvum reveals a compartmentalized genome architecture and the presence of a dispensable chromosome.</title>
        <authorList>
            <person name="Zaccaron A.Z."/>
            <person name="Chen L.H."/>
            <person name="Samaras A."/>
            <person name="Stergiopoulos I."/>
        </authorList>
    </citation>
    <scope>NUCLEOTIDE SEQUENCE</scope>
    <source>
        <strain evidence="5">Race5_Kim</strain>
    </source>
</reference>
<dbReference type="KEGG" id="ffu:CLAFUR5_10731"/>
<dbReference type="EMBL" id="CP090169">
    <property type="protein sequence ID" value="UJO19722.1"/>
    <property type="molecule type" value="Genomic_DNA"/>
</dbReference>
<evidence type="ECO:0000256" key="1">
    <source>
        <dbReference type="ARBA" id="ARBA00005863"/>
    </source>
</evidence>
<evidence type="ECO:0000256" key="3">
    <source>
        <dbReference type="SAM" id="MobiDB-lite"/>
    </source>
</evidence>
<sequence length="281" mass="31132">MSKIDSPPSTLPLPRILCLPGGGLNAHIFKLQMRLFTACLAPHFRLVFVNAPFESEVHHAAKPVFDNMGPYTRWFRWEKHHPVVDKTAAVDDIEDAMMSAMVNDAGSGEWVGLLGFSQGAAVAASILLENQVRRRTGSFAWSFAGEWWKFGIFIAGYARPASLSVDTEGSGSFTDPGSMLIPPPEGSKERIESNGERLECPTFHVSGTRDPDVRWHWCLFKDYCAEGTARLYEFDDGHRVPFRTKDVEAVLEGILEVAEAAKSRPWPLLPTPDDSGDEAKV</sequence>
<dbReference type="InterPro" id="IPR005645">
    <property type="entry name" value="FSH-like_dom"/>
</dbReference>
<dbReference type="OMA" id="IKFRFAV"/>
<dbReference type="AlphaFoldDB" id="A0A9Q8URH5"/>
<dbReference type="PANTHER" id="PTHR48070:SF3">
    <property type="entry name" value="ESTERASE DBAE-RELATED"/>
    <property type="match status" value="1"/>
</dbReference>
<dbReference type="GO" id="GO:0005737">
    <property type="term" value="C:cytoplasm"/>
    <property type="evidence" value="ECO:0007669"/>
    <property type="project" value="TreeGrafter"/>
</dbReference>
<keyword evidence="6" id="KW-1185">Reference proteome</keyword>
<dbReference type="SUPFAM" id="SSF53474">
    <property type="entry name" value="alpha/beta-Hydrolases"/>
    <property type="match status" value="1"/>
</dbReference>
<dbReference type="InterPro" id="IPR029058">
    <property type="entry name" value="AB_hydrolase_fold"/>
</dbReference>
<evidence type="ECO:0000259" key="4">
    <source>
        <dbReference type="Pfam" id="PF03959"/>
    </source>
</evidence>
<dbReference type="RefSeq" id="XP_047764088.1">
    <property type="nucleotide sequence ID" value="XM_047909879.1"/>
</dbReference>
<evidence type="ECO:0000256" key="2">
    <source>
        <dbReference type="ARBA" id="ARBA00022801"/>
    </source>
</evidence>
<protein>
    <submittedName>
        <fullName evidence="5">Esterase</fullName>
    </submittedName>
</protein>
<gene>
    <name evidence="5" type="ORF">CLAFUR5_10731</name>
</gene>
<reference evidence="5" key="1">
    <citation type="submission" date="2021-12" db="EMBL/GenBank/DDBJ databases">
        <authorList>
            <person name="Zaccaron A."/>
            <person name="Stergiopoulos I."/>
        </authorList>
    </citation>
    <scope>NUCLEOTIDE SEQUENCE</scope>
    <source>
        <strain evidence="5">Race5_Kim</strain>
    </source>
</reference>
<evidence type="ECO:0000313" key="6">
    <source>
        <dbReference type="Proteomes" id="UP000756132"/>
    </source>
</evidence>
<dbReference type="GO" id="GO:0044550">
    <property type="term" value="P:secondary metabolite biosynthetic process"/>
    <property type="evidence" value="ECO:0007669"/>
    <property type="project" value="TreeGrafter"/>
</dbReference>
<dbReference type="Proteomes" id="UP000756132">
    <property type="component" value="Chromosome 7"/>
</dbReference>
<dbReference type="GO" id="GO:0016787">
    <property type="term" value="F:hydrolase activity"/>
    <property type="evidence" value="ECO:0007669"/>
    <property type="project" value="UniProtKB-KW"/>
</dbReference>
<name>A0A9Q8URH5_PASFU</name>
<organism evidence="5 6">
    <name type="scientific">Passalora fulva</name>
    <name type="common">Tomato leaf mold</name>
    <name type="synonym">Cladosporium fulvum</name>
    <dbReference type="NCBI Taxonomy" id="5499"/>
    <lineage>
        <taxon>Eukaryota</taxon>
        <taxon>Fungi</taxon>
        <taxon>Dikarya</taxon>
        <taxon>Ascomycota</taxon>
        <taxon>Pezizomycotina</taxon>
        <taxon>Dothideomycetes</taxon>
        <taxon>Dothideomycetidae</taxon>
        <taxon>Mycosphaerellales</taxon>
        <taxon>Mycosphaerellaceae</taxon>
        <taxon>Fulvia</taxon>
    </lineage>
</organism>
<dbReference type="GeneID" id="71990609"/>
<feature type="domain" description="Serine hydrolase" evidence="4">
    <location>
        <begin position="14"/>
        <end position="249"/>
    </location>
</feature>
<dbReference type="Pfam" id="PF03959">
    <property type="entry name" value="FSH1"/>
    <property type="match status" value="1"/>
</dbReference>
<dbReference type="OrthoDB" id="414698at2759"/>